<dbReference type="OrthoDB" id="196393at2759"/>
<feature type="region of interest" description="Disordered" evidence="1">
    <location>
        <begin position="281"/>
        <end position="306"/>
    </location>
</feature>
<proteinExistence type="predicted"/>
<dbReference type="PANTHER" id="PTHR21261">
    <property type="entry name" value="BEAT PROTEIN"/>
    <property type="match status" value="1"/>
</dbReference>
<dbReference type="InterPro" id="IPR036179">
    <property type="entry name" value="Ig-like_dom_sf"/>
</dbReference>
<name>A0A9J6BM85_POLVA</name>
<accession>A0A9J6BM85</accession>
<evidence type="ECO:0000313" key="4">
    <source>
        <dbReference type="Proteomes" id="UP001107558"/>
    </source>
</evidence>
<evidence type="ECO:0000259" key="2">
    <source>
        <dbReference type="PROSITE" id="PS50835"/>
    </source>
</evidence>
<feature type="domain" description="Ig-like" evidence="2">
    <location>
        <begin position="61"/>
        <end position="159"/>
    </location>
</feature>
<sequence length="336" mass="37262">MHSDNRNSSNRTMEHSQKYHNDVRIKNSWNFSKVNMLCRLLSLGVILQLLGNIGLSNGAIRSIKLVIEPTAVRRGQSALLRCIYDLDGAPLLSLQFYRGSGEFYRFTPTQVPNKRTFPLTGINVDLSASNGTQVVIKNVGFGLSGTFSCEVTADSPSFSTATAQAQMMVVELPESRPTLWTEYDRYEPGDVLRANCSSPPSRPQAELTLTINNIVVYSADLQYLKTIEGRTATKINMRLQLQSIHFGGGNVMNGGGQLILRCTAQIGNYYQEYTEKELGVPQKDPIPARDKSSQIKTTNAANKTPTKITKPNLRLNIDKIFLGSLFTTNGLQQNHK</sequence>
<dbReference type="PROSITE" id="PS50835">
    <property type="entry name" value="IG_LIKE"/>
    <property type="match status" value="1"/>
</dbReference>
<dbReference type="InterPro" id="IPR007110">
    <property type="entry name" value="Ig-like_dom"/>
</dbReference>
<dbReference type="SUPFAM" id="SSF48726">
    <property type="entry name" value="Immunoglobulin"/>
    <property type="match status" value="1"/>
</dbReference>
<keyword evidence="4" id="KW-1185">Reference proteome</keyword>
<feature type="compositionally biased region" description="Low complexity" evidence="1">
    <location>
        <begin position="295"/>
        <end position="306"/>
    </location>
</feature>
<organism evidence="3 4">
    <name type="scientific">Polypedilum vanderplanki</name>
    <name type="common">Sleeping chironomid midge</name>
    <dbReference type="NCBI Taxonomy" id="319348"/>
    <lineage>
        <taxon>Eukaryota</taxon>
        <taxon>Metazoa</taxon>
        <taxon>Ecdysozoa</taxon>
        <taxon>Arthropoda</taxon>
        <taxon>Hexapoda</taxon>
        <taxon>Insecta</taxon>
        <taxon>Pterygota</taxon>
        <taxon>Neoptera</taxon>
        <taxon>Endopterygota</taxon>
        <taxon>Diptera</taxon>
        <taxon>Nematocera</taxon>
        <taxon>Chironomoidea</taxon>
        <taxon>Chironomidae</taxon>
        <taxon>Chironominae</taxon>
        <taxon>Polypedilum</taxon>
        <taxon>Polypedilum</taxon>
    </lineage>
</organism>
<dbReference type="Proteomes" id="UP001107558">
    <property type="component" value="Chromosome 3"/>
</dbReference>
<dbReference type="InterPro" id="IPR013783">
    <property type="entry name" value="Ig-like_fold"/>
</dbReference>
<dbReference type="AlphaFoldDB" id="A0A9J6BM85"/>
<comment type="caution">
    <text evidence="3">The sequence shown here is derived from an EMBL/GenBank/DDBJ whole genome shotgun (WGS) entry which is preliminary data.</text>
</comment>
<dbReference type="Gene3D" id="2.60.40.10">
    <property type="entry name" value="Immunoglobulins"/>
    <property type="match status" value="1"/>
</dbReference>
<evidence type="ECO:0000256" key="1">
    <source>
        <dbReference type="SAM" id="MobiDB-lite"/>
    </source>
</evidence>
<evidence type="ECO:0000313" key="3">
    <source>
        <dbReference type="EMBL" id="KAG5670845.1"/>
    </source>
</evidence>
<protein>
    <recommendedName>
        <fullName evidence="2">Ig-like domain-containing protein</fullName>
    </recommendedName>
</protein>
<gene>
    <name evidence="3" type="ORF">PVAND_001079</name>
</gene>
<dbReference type="FunFam" id="2.60.40.10:FF:000437">
    <property type="entry name" value="Beat-IIIc, isoform A"/>
    <property type="match status" value="1"/>
</dbReference>
<reference evidence="3" key="1">
    <citation type="submission" date="2021-03" db="EMBL/GenBank/DDBJ databases">
        <title>Chromosome level genome of the anhydrobiotic midge Polypedilum vanderplanki.</title>
        <authorList>
            <person name="Yoshida Y."/>
            <person name="Kikawada T."/>
            <person name="Gusev O."/>
        </authorList>
    </citation>
    <scope>NUCLEOTIDE SEQUENCE</scope>
    <source>
        <strain evidence="3">NIAS01</strain>
        <tissue evidence="3">Whole body or cell culture</tissue>
    </source>
</reference>
<dbReference type="PANTHER" id="PTHR21261:SF6">
    <property type="entry name" value="BEATEN PATH IIA-RELATED"/>
    <property type="match status" value="1"/>
</dbReference>
<dbReference type="EMBL" id="JADBJN010000003">
    <property type="protein sequence ID" value="KAG5670845.1"/>
    <property type="molecule type" value="Genomic_DNA"/>
</dbReference>